<dbReference type="Proteomes" id="UP001174677">
    <property type="component" value="Chromosome 12"/>
</dbReference>
<evidence type="ECO:0000256" key="2">
    <source>
        <dbReference type="ARBA" id="ARBA00023015"/>
    </source>
</evidence>
<dbReference type="Gene3D" id="1.20.5.170">
    <property type="match status" value="1"/>
</dbReference>
<reference evidence="8 9" key="1">
    <citation type="journal article" date="2023" name="Plant Biotechnol. J.">
        <title>Chromosome-level wild Hevea brasiliensis genome provides new tools for genomic-assisted breeding and valuable loci to elevate rubber yield.</title>
        <authorList>
            <person name="Cheng H."/>
            <person name="Song X."/>
            <person name="Hu Y."/>
            <person name="Wu T."/>
            <person name="Yang Q."/>
            <person name="An Z."/>
            <person name="Feng S."/>
            <person name="Deng Z."/>
            <person name="Wu W."/>
            <person name="Zeng X."/>
            <person name="Tu M."/>
            <person name="Wang X."/>
            <person name="Huang H."/>
        </authorList>
    </citation>
    <scope>NUCLEOTIDE SEQUENCE [LARGE SCALE GENOMIC DNA]</scope>
    <source>
        <strain evidence="8">MT/VB/25A 57/8</strain>
    </source>
</reference>
<comment type="caution">
    <text evidence="8">The sequence shown here is derived from an EMBL/GenBank/DDBJ whole genome shotgun (WGS) entry which is preliminary data.</text>
</comment>
<sequence>MASSSGNSSGSSLLHNSGSDEDVQHLMDQRKRKRMQSNRESARRSRQKKQQHLDKLMSQVTELKKDNNQLLTSINITTQHYLNVEAENSILRAQMMELSQRLESLNEILNYINTSNGVFETEDLQISAVAAAAAADTFMNPLNLIYLNNHPIMASPDFFRY</sequence>
<dbReference type="InterPro" id="IPR045314">
    <property type="entry name" value="bZIP_plant_GBF1"/>
</dbReference>
<gene>
    <name evidence="8" type="ORF">P3X46_020851</name>
</gene>
<proteinExistence type="predicted"/>
<keyword evidence="9" id="KW-1185">Reference proteome</keyword>
<dbReference type="CDD" id="cd14702">
    <property type="entry name" value="bZIP_plant_GBF1"/>
    <property type="match status" value="1"/>
</dbReference>
<evidence type="ECO:0000256" key="3">
    <source>
        <dbReference type="ARBA" id="ARBA00023125"/>
    </source>
</evidence>
<dbReference type="PANTHER" id="PTHR45764:SF38">
    <property type="entry name" value="BZIP TRANSCRIPTION FACTOR 44"/>
    <property type="match status" value="1"/>
</dbReference>
<dbReference type="PROSITE" id="PS50217">
    <property type="entry name" value="BZIP"/>
    <property type="match status" value="1"/>
</dbReference>
<evidence type="ECO:0000256" key="4">
    <source>
        <dbReference type="ARBA" id="ARBA00023163"/>
    </source>
</evidence>
<feature type="domain" description="BZIP" evidence="7">
    <location>
        <begin position="28"/>
        <end position="91"/>
    </location>
</feature>
<feature type="region of interest" description="Disordered" evidence="6">
    <location>
        <begin position="1"/>
        <end position="55"/>
    </location>
</feature>
<dbReference type="PANTHER" id="PTHR45764">
    <property type="entry name" value="BZIP TRANSCRIPTION FACTOR 44"/>
    <property type="match status" value="1"/>
</dbReference>
<organism evidence="8 9">
    <name type="scientific">Hevea brasiliensis</name>
    <name type="common">Para rubber tree</name>
    <name type="synonym">Siphonia brasiliensis</name>
    <dbReference type="NCBI Taxonomy" id="3981"/>
    <lineage>
        <taxon>Eukaryota</taxon>
        <taxon>Viridiplantae</taxon>
        <taxon>Streptophyta</taxon>
        <taxon>Embryophyta</taxon>
        <taxon>Tracheophyta</taxon>
        <taxon>Spermatophyta</taxon>
        <taxon>Magnoliopsida</taxon>
        <taxon>eudicotyledons</taxon>
        <taxon>Gunneridae</taxon>
        <taxon>Pentapetalae</taxon>
        <taxon>rosids</taxon>
        <taxon>fabids</taxon>
        <taxon>Malpighiales</taxon>
        <taxon>Euphorbiaceae</taxon>
        <taxon>Crotonoideae</taxon>
        <taxon>Micrandreae</taxon>
        <taxon>Hevea</taxon>
    </lineage>
</organism>
<comment type="subcellular location">
    <subcellularLocation>
        <location evidence="1">Nucleus</location>
    </subcellularLocation>
</comment>
<evidence type="ECO:0000256" key="6">
    <source>
        <dbReference type="SAM" id="MobiDB-lite"/>
    </source>
</evidence>
<protein>
    <recommendedName>
        <fullName evidence="7">BZIP domain-containing protein</fullName>
    </recommendedName>
</protein>
<keyword evidence="2" id="KW-0805">Transcription regulation</keyword>
<evidence type="ECO:0000259" key="7">
    <source>
        <dbReference type="PROSITE" id="PS50217"/>
    </source>
</evidence>
<dbReference type="SUPFAM" id="SSF57959">
    <property type="entry name" value="Leucine zipper domain"/>
    <property type="match status" value="1"/>
</dbReference>
<feature type="compositionally biased region" description="Low complexity" evidence="6">
    <location>
        <begin position="1"/>
        <end position="17"/>
    </location>
</feature>
<dbReference type="PROSITE" id="PS00036">
    <property type="entry name" value="BZIP_BASIC"/>
    <property type="match status" value="1"/>
</dbReference>
<dbReference type="InterPro" id="IPR046347">
    <property type="entry name" value="bZIP_sf"/>
</dbReference>
<evidence type="ECO:0000256" key="1">
    <source>
        <dbReference type="ARBA" id="ARBA00004123"/>
    </source>
</evidence>
<dbReference type="Pfam" id="PF00170">
    <property type="entry name" value="bZIP_1"/>
    <property type="match status" value="1"/>
</dbReference>
<keyword evidence="5" id="KW-0539">Nucleus</keyword>
<evidence type="ECO:0000313" key="8">
    <source>
        <dbReference type="EMBL" id="KAJ9166050.1"/>
    </source>
</evidence>
<keyword evidence="3" id="KW-0238">DNA-binding</keyword>
<accession>A0ABQ9LES4</accession>
<evidence type="ECO:0000256" key="5">
    <source>
        <dbReference type="ARBA" id="ARBA00023242"/>
    </source>
</evidence>
<dbReference type="InterPro" id="IPR004827">
    <property type="entry name" value="bZIP"/>
</dbReference>
<keyword evidence="4" id="KW-0804">Transcription</keyword>
<dbReference type="EMBL" id="JARPOI010000012">
    <property type="protein sequence ID" value="KAJ9166050.1"/>
    <property type="molecule type" value="Genomic_DNA"/>
</dbReference>
<evidence type="ECO:0000313" key="9">
    <source>
        <dbReference type="Proteomes" id="UP001174677"/>
    </source>
</evidence>
<name>A0ABQ9LES4_HEVBR</name>
<dbReference type="SMART" id="SM00338">
    <property type="entry name" value="BRLZ"/>
    <property type="match status" value="1"/>
</dbReference>